<gene>
    <name evidence="2" type="ORF">BDN71DRAFT_1453783</name>
</gene>
<dbReference type="AlphaFoldDB" id="A0A9P5ZQI9"/>
<evidence type="ECO:0000313" key="3">
    <source>
        <dbReference type="Proteomes" id="UP000807025"/>
    </source>
</evidence>
<comment type="caution">
    <text evidence="2">The sequence shown here is derived from an EMBL/GenBank/DDBJ whole genome shotgun (WGS) entry which is preliminary data.</text>
</comment>
<keyword evidence="3" id="KW-1185">Reference proteome</keyword>
<evidence type="ECO:0000313" key="2">
    <source>
        <dbReference type="EMBL" id="KAF9490875.1"/>
    </source>
</evidence>
<feature type="compositionally biased region" description="Basic and acidic residues" evidence="1">
    <location>
        <begin position="50"/>
        <end position="59"/>
    </location>
</feature>
<dbReference type="EMBL" id="MU154631">
    <property type="protein sequence ID" value="KAF9490875.1"/>
    <property type="molecule type" value="Genomic_DNA"/>
</dbReference>
<accession>A0A9P5ZQI9</accession>
<dbReference type="Proteomes" id="UP000807025">
    <property type="component" value="Unassembled WGS sequence"/>
</dbReference>
<feature type="region of interest" description="Disordered" evidence="1">
    <location>
        <begin position="44"/>
        <end position="70"/>
    </location>
</feature>
<organism evidence="2 3">
    <name type="scientific">Pleurotus eryngii</name>
    <name type="common">Boletus of the steppes</name>
    <dbReference type="NCBI Taxonomy" id="5323"/>
    <lineage>
        <taxon>Eukaryota</taxon>
        <taxon>Fungi</taxon>
        <taxon>Dikarya</taxon>
        <taxon>Basidiomycota</taxon>
        <taxon>Agaricomycotina</taxon>
        <taxon>Agaricomycetes</taxon>
        <taxon>Agaricomycetidae</taxon>
        <taxon>Agaricales</taxon>
        <taxon>Pleurotineae</taxon>
        <taxon>Pleurotaceae</taxon>
        <taxon>Pleurotus</taxon>
    </lineage>
</organism>
<reference evidence="2" key="1">
    <citation type="submission" date="2020-11" db="EMBL/GenBank/DDBJ databases">
        <authorList>
            <consortium name="DOE Joint Genome Institute"/>
            <person name="Ahrendt S."/>
            <person name="Riley R."/>
            <person name="Andreopoulos W."/>
            <person name="Labutti K."/>
            <person name="Pangilinan J."/>
            <person name="Ruiz-Duenas F.J."/>
            <person name="Barrasa J.M."/>
            <person name="Sanchez-Garcia M."/>
            <person name="Camarero S."/>
            <person name="Miyauchi S."/>
            <person name="Serrano A."/>
            <person name="Linde D."/>
            <person name="Babiker R."/>
            <person name="Drula E."/>
            <person name="Ayuso-Fernandez I."/>
            <person name="Pacheco R."/>
            <person name="Padilla G."/>
            <person name="Ferreira P."/>
            <person name="Barriuso J."/>
            <person name="Kellner H."/>
            <person name="Castanera R."/>
            <person name="Alfaro M."/>
            <person name="Ramirez L."/>
            <person name="Pisabarro A.G."/>
            <person name="Kuo A."/>
            <person name="Tritt A."/>
            <person name="Lipzen A."/>
            <person name="He G."/>
            <person name="Yan M."/>
            <person name="Ng V."/>
            <person name="Cullen D."/>
            <person name="Martin F."/>
            <person name="Rosso M.-N."/>
            <person name="Henrissat B."/>
            <person name="Hibbett D."/>
            <person name="Martinez A.T."/>
            <person name="Grigoriev I.V."/>
        </authorList>
    </citation>
    <scope>NUCLEOTIDE SEQUENCE</scope>
    <source>
        <strain evidence="2">ATCC 90797</strain>
    </source>
</reference>
<proteinExistence type="predicted"/>
<evidence type="ECO:0000256" key="1">
    <source>
        <dbReference type="SAM" id="MobiDB-lite"/>
    </source>
</evidence>
<dbReference type="OrthoDB" id="190201at2759"/>
<feature type="compositionally biased region" description="Basic residues" evidence="1">
    <location>
        <begin position="60"/>
        <end position="70"/>
    </location>
</feature>
<name>A0A9P5ZQI9_PLEER</name>
<protein>
    <submittedName>
        <fullName evidence="2">Uncharacterized protein</fullName>
    </submittedName>
</protein>
<sequence>MPWFQELHRVKRVDMQNSTHMPMFEEPKRYFNVLIAFLCRDGNARHQRPTSREHHEKTKITKAAKGHPGG</sequence>